<feature type="domain" description="Winged helix DNA-binding" evidence="1">
    <location>
        <begin position="31"/>
        <end position="100"/>
    </location>
</feature>
<dbReference type="InterPro" id="IPR036390">
    <property type="entry name" value="WH_DNA-bd_sf"/>
</dbReference>
<accession>A0A2N6T3E0</accession>
<dbReference type="EMBL" id="PNHG01000015">
    <property type="protein sequence ID" value="PMC63858.1"/>
    <property type="molecule type" value="Genomic_DNA"/>
</dbReference>
<gene>
    <name evidence="2" type="ORF">CJ203_08980</name>
</gene>
<dbReference type="InterPro" id="IPR011991">
    <property type="entry name" value="ArsR-like_HTH"/>
</dbReference>
<keyword evidence="3" id="KW-1185">Reference proteome</keyword>
<name>A0A2N6T3E0_9CORY</name>
<evidence type="ECO:0000313" key="3">
    <source>
        <dbReference type="Proteomes" id="UP000235836"/>
    </source>
</evidence>
<sequence length="108" mass="12158">MPLIDPVIHPLNRLKICAALRAAGATEGDVRREMRFARLREITELSDATLSKQLSALEEHGYITRFREYGSSRAKDTVWVTLTRAGEKALDGHLDALKRYAEPHDSPD</sequence>
<reference evidence="2 3" key="1">
    <citation type="submission" date="2017-09" db="EMBL/GenBank/DDBJ databases">
        <title>Bacterial strain isolated from the female urinary microbiota.</title>
        <authorList>
            <person name="Thomas-White K."/>
            <person name="Kumar N."/>
            <person name="Forster S."/>
            <person name="Putonti C."/>
            <person name="Lawley T."/>
            <person name="Wolfe A.J."/>
        </authorList>
    </citation>
    <scope>NUCLEOTIDE SEQUENCE [LARGE SCALE GENOMIC DNA]</scope>
    <source>
        <strain evidence="2 3">UMB0792</strain>
    </source>
</reference>
<dbReference type="AlphaFoldDB" id="A0A2N6T3E0"/>
<evidence type="ECO:0000313" key="2">
    <source>
        <dbReference type="EMBL" id="PMC63858.1"/>
    </source>
</evidence>
<dbReference type="InterPro" id="IPR036388">
    <property type="entry name" value="WH-like_DNA-bd_sf"/>
</dbReference>
<protein>
    <submittedName>
        <fullName evidence="2">MarR family transcriptional regulator</fullName>
    </submittedName>
</protein>
<dbReference type="SUPFAM" id="SSF46785">
    <property type="entry name" value="Winged helix' DNA-binding domain"/>
    <property type="match status" value="1"/>
</dbReference>
<comment type="caution">
    <text evidence="2">The sequence shown here is derived from an EMBL/GenBank/DDBJ whole genome shotgun (WGS) entry which is preliminary data.</text>
</comment>
<dbReference type="CDD" id="cd00090">
    <property type="entry name" value="HTH_ARSR"/>
    <property type="match status" value="1"/>
</dbReference>
<organism evidence="2 3">
    <name type="scientific">Corynebacterium tuscaniense</name>
    <dbReference type="NCBI Taxonomy" id="302449"/>
    <lineage>
        <taxon>Bacteria</taxon>
        <taxon>Bacillati</taxon>
        <taxon>Actinomycetota</taxon>
        <taxon>Actinomycetes</taxon>
        <taxon>Mycobacteriales</taxon>
        <taxon>Corynebacteriaceae</taxon>
        <taxon>Corynebacterium</taxon>
    </lineage>
</organism>
<proteinExistence type="predicted"/>
<dbReference type="PANTHER" id="PTHR37318:SF1">
    <property type="entry name" value="BSL7504 PROTEIN"/>
    <property type="match status" value="1"/>
</dbReference>
<dbReference type="Gene3D" id="1.10.10.10">
    <property type="entry name" value="Winged helix-like DNA-binding domain superfamily/Winged helix DNA-binding domain"/>
    <property type="match status" value="1"/>
</dbReference>
<dbReference type="Pfam" id="PF13601">
    <property type="entry name" value="HTH_34"/>
    <property type="match status" value="1"/>
</dbReference>
<dbReference type="PANTHER" id="PTHR37318">
    <property type="entry name" value="BSL7504 PROTEIN"/>
    <property type="match status" value="1"/>
</dbReference>
<evidence type="ECO:0000259" key="1">
    <source>
        <dbReference type="Pfam" id="PF13601"/>
    </source>
</evidence>
<dbReference type="InterPro" id="IPR027395">
    <property type="entry name" value="WH_DNA-bd_dom"/>
</dbReference>
<dbReference type="Proteomes" id="UP000235836">
    <property type="component" value="Unassembled WGS sequence"/>
</dbReference>